<dbReference type="InterPro" id="IPR040444">
    <property type="entry name" value="PCNA-AF"/>
</dbReference>
<feature type="domain" description="PCNA-associated factor histone-like" evidence="11">
    <location>
        <begin position="16"/>
        <end position="97"/>
    </location>
</feature>
<protein>
    <recommendedName>
        <fullName evidence="3">PCNA-associated factor</fullName>
    </recommendedName>
    <alternativeName>
        <fullName evidence="8">PCNA-associated factor of 15 kDa</fullName>
    </alternativeName>
    <alternativeName>
        <fullName evidence="9">PCNA-clamp-associated factor</fullName>
    </alternativeName>
</protein>
<dbReference type="GO" id="GO:0003682">
    <property type="term" value="F:chromatin binding"/>
    <property type="evidence" value="ECO:0007669"/>
    <property type="project" value="TreeGrafter"/>
</dbReference>
<dbReference type="Pfam" id="PF15715">
    <property type="entry name" value="PAF"/>
    <property type="match status" value="1"/>
</dbReference>
<organism evidence="12 13">
    <name type="scientific">Serinus canaria</name>
    <name type="common">Island canary</name>
    <name type="synonym">Fringilla canaria</name>
    <dbReference type="NCBI Taxonomy" id="9135"/>
    <lineage>
        <taxon>Eukaryota</taxon>
        <taxon>Metazoa</taxon>
        <taxon>Chordata</taxon>
        <taxon>Craniata</taxon>
        <taxon>Vertebrata</taxon>
        <taxon>Euteleostomi</taxon>
        <taxon>Archelosauria</taxon>
        <taxon>Archosauria</taxon>
        <taxon>Dinosauria</taxon>
        <taxon>Saurischia</taxon>
        <taxon>Theropoda</taxon>
        <taxon>Coelurosauria</taxon>
        <taxon>Aves</taxon>
        <taxon>Neognathae</taxon>
        <taxon>Neoaves</taxon>
        <taxon>Telluraves</taxon>
        <taxon>Australaves</taxon>
        <taxon>Passeriformes</taxon>
        <taxon>Passeroidea</taxon>
        <taxon>Fringillidae</taxon>
        <taxon>Carduelinae</taxon>
        <taxon>Serinus</taxon>
    </lineage>
</organism>
<dbReference type="GO" id="GO:0005634">
    <property type="term" value="C:nucleus"/>
    <property type="evidence" value="ECO:0007669"/>
    <property type="project" value="UniProtKB-SubCell"/>
</dbReference>
<keyword evidence="5" id="KW-0227">DNA damage</keyword>
<evidence type="ECO:0000256" key="1">
    <source>
        <dbReference type="ARBA" id="ARBA00004123"/>
    </source>
</evidence>
<evidence type="ECO:0000256" key="9">
    <source>
        <dbReference type="ARBA" id="ARBA00031186"/>
    </source>
</evidence>
<dbReference type="PANTHER" id="PTHR15679:SF8">
    <property type="entry name" value="PCNA-ASSOCIATED FACTOR"/>
    <property type="match status" value="1"/>
</dbReference>
<dbReference type="Proteomes" id="UP000694409">
    <property type="component" value="Unassembled WGS sequence"/>
</dbReference>
<dbReference type="GO" id="GO:0048471">
    <property type="term" value="C:perinuclear region of cytoplasm"/>
    <property type="evidence" value="ECO:0007669"/>
    <property type="project" value="UniProtKB-SubCell"/>
</dbReference>
<reference evidence="12" key="1">
    <citation type="submission" date="2025-08" db="UniProtKB">
        <authorList>
            <consortium name="Ensembl"/>
        </authorList>
    </citation>
    <scope>IDENTIFICATION</scope>
</reference>
<dbReference type="GeneTree" id="ENSGT00960000189359"/>
<keyword evidence="6" id="KW-0234">DNA repair</keyword>
<keyword evidence="4" id="KW-0963">Cytoplasm</keyword>
<keyword evidence="7" id="KW-0539">Nucleus</keyword>
<dbReference type="AlphaFoldDB" id="A0A8C9NQR6"/>
<evidence type="ECO:0000259" key="11">
    <source>
        <dbReference type="Pfam" id="PF15715"/>
    </source>
</evidence>
<reference evidence="12" key="2">
    <citation type="submission" date="2025-09" db="UniProtKB">
        <authorList>
            <consortium name="Ensembl"/>
        </authorList>
    </citation>
    <scope>IDENTIFICATION</scope>
</reference>
<evidence type="ECO:0000256" key="3">
    <source>
        <dbReference type="ARBA" id="ARBA00013777"/>
    </source>
</evidence>
<feature type="region of interest" description="Disordered" evidence="10">
    <location>
        <begin position="62"/>
        <end position="90"/>
    </location>
</feature>
<dbReference type="InterPro" id="IPR031444">
    <property type="entry name" value="PCNA-AF_dom"/>
</dbReference>
<dbReference type="Ensembl" id="ENSSCAT00000024629.1">
    <property type="protein sequence ID" value="ENSSCAP00000022096.1"/>
    <property type="gene ID" value="ENSSCAG00000015880.1"/>
</dbReference>
<evidence type="ECO:0000256" key="8">
    <source>
        <dbReference type="ARBA" id="ARBA00030014"/>
    </source>
</evidence>
<sequence length="122" mass="12703">VPIAAAERRCPLVSAVLVARAPRKALGSGSGSGGVSDRRPVGLNRVCVRPVPAWQRGISDFLQLPSKESRASDGDTPGTSGGAHKNQPQIVLQDKQTKAFKCIPPVGKTENVCCSTGKLSSL</sequence>
<dbReference type="GO" id="GO:0019985">
    <property type="term" value="P:translesion synthesis"/>
    <property type="evidence" value="ECO:0007669"/>
    <property type="project" value="TreeGrafter"/>
</dbReference>
<dbReference type="PANTHER" id="PTHR15679">
    <property type="entry name" value="PCNA-ASSOCIATED FACTOR"/>
    <property type="match status" value="1"/>
</dbReference>
<keyword evidence="13" id="KW-1185">Reference proteome</keyword>
<proteinExistence type="predicted"/>
<evidence type="ECO:0000256" key="4">
    <source>
        <dbReference type="ARBA" id="ARBA00022490"/>
    </source>
</evidence>
<accession>A0A8C9NQR6</accession>
<dbReference type="GO" id="GO:0051726">
    <property type="term" value="P:regulation of cell cycle"/>
    <property type="evidence" value="ECO:0007669"/>
    <property type="project" value="InterPro"/>
</dbReference>
<comment type="subcellular location">
    <subcellularLocation>
        <location evidence="2">Cytoplasm</location>
        <location evidence="2">Perinuclear region</location>
    </subcellularLocation>
    <subcellularLocation>
        <location evidence="1">Nucleus</location>
    </subcellularLocation>
</comment>
<evidence type="ECO:0000313" key="13">
    <source>
        <dbReference type="Proteomes" id="UP000694409"/>
    </source>
</evidence>
<evidence type="ECO:0000256" key="5">
    <source>
        <dbReference type="ARBA" id="ARBA00022763"/>
    </source>
</evidence>
<dbReference type="GO" id="GO:0006281">
    <property type="term" value="P:DNA repair"/>
    <property type="evidence" value="ECO:0007669"/>
    <property type="project" value="UniProtKB-KW"/>
</dbReference>
<evidence type="ECO:0000256" key="7">
    <source>
        <dbReference type="ARBA" id="ARBA00023242"/>
    </source>
</evidence>
<evidence type="ECO:0000256" key="10">
    <source>
        <dbReference type="SAM" id="MobiDB-lite"/>
    </source>
</evidence>
<evidence type="ECO:0000256" key="6">
    <source>
        <dbReference type="ARBA" id="ARBA00023204"/>
    </source>
</evidence>
<evidence type="ECO:0000256" key="2">
    <source>
        <dbReference type="ARBA" id="ARBA00004556"/>
    </source>
</evidence>
<evidence type="ECO:0000313" key="12">
    <source>
        <dbReference type="Ensembl" id="ENSSCAP00000022096.1"/>
    </source>
</evidence>
<name>A0A8C9NQR6_SERCA</name>